<gene>
    <name evidence="1" type="ORF">DKB62_12315</name>
</gene>
<dbReference type="KEGG" id="meg:DKB62_12315"/>
<evidence type="ECO:0000313" key="1">
    <source>
        <dbReference type="EMBL" id="AXL22282.1"/>
    </source>
</evidence>
<dbReference type="Proteomes" id="UP000254337">
    <property type="component" value="Chromosome"/>
</dbReference>
<name>A0A346B2D9_9FIRM</name>
<dbReference type="EMBL" id="CP029462">
    <property type="protein sequence ID" value="AXL22282.1"/>
    <property type="molecule type" value="Genomic_DNA"/>
</dbReference>
<reference evidence="1 2" key="1">
    <citation type="submission" date="2018-05" db="EMBL/GenBank/DDBJ databases">
        <title>Complete genome sequence of Megasphaera sp. AJH120T, isolated from the ceca of a chicken.</title>
        <authorList>
            <person name="Maki J."/>
            <person name="Looft T."/>
        </authorList>
    </citation>
    <scope>NUCLEOTIDE SEQUENCE [LARGE SCALE GENOMIC DNA]</scope>
    <source>
        <strain evidence="1 2">AJH120</strain>
    </source>
</reference>
<organism evidence="1 2">
    <name type="scientific">Megasphaera stantonii</name>
    <dbReference type="NCBI Taxonomy" id="2144175"/>
    <lineage>
        <taxon>Bacteria</taxon>
        <taxon>Bacillati</taxon>
        <taxon>Bacillota</taxon>
        <taxon>Negativicutes</taxon>
        <taxon>Veillonellales</taxon>
        <taxon>Veillonellaceae</taxon>
        <taxon>Megasphaera</taxon>
    </lineage>
</organism>
<evidence type="ECO:0000313" key="2">
    <source>
        <dbReference type="Proteomes" id="UP000254337"/>
    </source>
</evidence>
<proteinExistence type="predicted"/>
<keyword evidence="2" id="KW-1185">Reference proteome</keyword>
<protein>
    <submittedName>
        <fullName evidence="1">Uncharacterized protein</fullName>
    </submittedName>
</protein>
<sequence>MLVFDRNNQPAAENDGEILKYEILYETKIRRSLNLMTAAGTADADREVKKKYLNEEVCI</sequence>
<accession>A0A346B2D9</accession>
<dbReference type="AlphaFoldDB" id="A0A346B2D9"/>